<dbReference type="Gene3D" id="3.40.1530.20">
    <property type="entry name" value="Protein of unknown function (DUF1491)"/>
    <property type="match status" value="1"/>
</dbReference>
<gene>
    <name evidence="1" type="ORF">ABIE08_000227</name>
</gene>
<reference evidence="1 2" key="1">
    <citation type="submission" date="2024-06" db="EMBL/GenBank/DDBJ databases">
        <title>Sorghum-associated microbial communities from plants grown in Nebraska, USA.</title>
        <authorList>
            <person name="Schachtman D."/>
        </authorList>
    </citation>
    <scope>NUCLEOTIDE SEQUENCE [LARGE SCALE GENOMIC DNA]</scope>
    <source>
        <strain evidence="1 2">3207</strain>
    </source>
</reference>
<dbReference type="Proteomes" id="UP001549321">
    <property type="component" value="Unassembled WGS sequence"/>
</dbReference>
<organism evidence="1 2">
    <name type="scientific">Kaistia defluvii</name>
    <dbReference type="NCBI Taxonomy" id="410841"/>
    <lineage>
        <taxon>Bacteria</taxon>
        <taxon>Pseudomonadati</taxon>
        <taxon>Pseudomonadota</taxon>
        <taxon>Alphaproteobacteria</taxon>
        <taxon>Hyphomicrobiales</taxon>
        <taxon>Kaistiaceae</taxon>
        <taxon>Kaistia</taxon>
    </lineage>
</organism>
<comment type="caution">
    <text evidence="1">The sequence shown here is derived from an EMBL/GenBank/DDBJ whole genome shotgun (WGS) entry which is preliminary data.</text>
</comment>
<evidence type="ECO:0000313" key="2">
    <source>
        <dbReference type="Proteomes" id="UP001549321"/>
    </source>
</evidence>
<dbReference type="RefSeq" id="WP_354548099.1">
    <property type="nucleotide sequence ID" value="NZ_JBEPSM010000001.1"/>
</dbReference>
<keyword evidence="2" id="KW-1185">Reference proteome</keyword>
<evidence type="ECO:0008006" key="3">
    <source>
        <dbReference type="Google" id="ProtNLM"/>
    </source>
</evidence>
<protein>
    <recommendedName>
        <fullName evidence="3">DUF1491 family protein</fullName>
    </recommendedName>
</protein>
<name>A0ABV2QTG3_9HYPH</name>
<proteinExistence type="predicted"/>
<dbReference type="InterPro" id="IPR009964">
    <property type="entry name" value="DUF1491"/>
</dbReference>
<evidence type="ECO:0000313" key="1">
    <source>
        <dbReference type="EMBL" id="MET4632314.1"/>
    </source>
</evidence>
<accession>A0ABV2QTG3</accession>
<dbReference type="EMBL" id="JBEPSM010000001">
    <property type="protein sequence ID" value="MET4632314.1"/>
    <property type="molecule type" value="Genomic_DNA"/>
</dbReference>
<sequence>MRVTSGLWVAAYIRRAFVEGAFAAVVRRGSEEAGAIFVVVDWLDGTVDLYGPAPQTAFDDSKPTDRLFSRIGERIDRLAMQERIASETRFDSDIWVVEIEDRQGRSFLEMATG</sequence>
<dbReference type="Pfam" id="PF07372">
    <property type="entry name" value="DUF1491"/>
    <property type="match status" value="1"/>
</dbReference>